<protein>
    <submittedName>
        <fullName evidence="4">Ubiquinone-binding protein</fullName>
    </submittedName>
</protein>
<reference evidence="4 5" key="1">
    <citation type="submission" date="2018-03" db="EMBL/GenBank/DDBJ databases">
        <title>Ahniella affigens gen. nov., sp. nov., a gammaproteobacterium isolated from sandy soil near a stream.</title>
        <authorList>
            <person name="Ko Y."/>
            <person name="Kim J.-H."/>
        </authorList>
    </citation>
    <scope>NUCLEOTIDE SEQUENCE [LARGE SCALE GENOMIC DNA]</scope>
    <source>
        <strain evidence="4 5">D13</strain>
    </source>
</reference>
<dbReference type="OrthoDB" id="9804759at2"/>
<dbReference type="RefSeq" id="WP_106889923.1">
    <property type="nucleotide sequence ID" value="NZ_CP027860.1"/>
</dbReference>
<dbReference type="Pfam" id="PF03364">
    <property type="entry name" value="Polyketide_cyc"/>
    <property type="match status" value="1"/>
</dbReference>
<name>A0A2P1PMC2_9GAMM</name>
<dbReference type="SUPFAM" id="SSF55961">
    <property type="entry name" value="Bet v1-like"/>
    <property type="match status" value="1"/>
</dbReference>
<dbReference type="CDD" id="cd07813">
    <property type="entry name" value="COQ10p_like"/>
    <property type="match status" value="1"/>
</dbReference>
<reference evidence="4 5" key="2">
    <citation type="submission" date="2018-03" db="EMBL/GenBank/DDBJ databases">
        <authorList>
            <person name="Keele B.F."/>
        </authorList>
    </citation>
    <scope>NUCLEOTIDE SEQUENCE [LARGE SCALE GENOMIC DNA]</scope>
    <source>
        <strain evidence="4 5">D13</strain>
    </source>
</reference>
<evidence type="ECO:0000313" key="4">
    <source>
        <dbReference type="EMBL" id="AVP95994.1"/>
    </source>
</evidence>
<accession>A0A2P1PMC2</accession>
<keyword evidence="5" id="KW-1185">Reference proteome</keyword>
<evidence type="ECO:0000256" key="1">
    <source>
        <dbReference type="ARBA" id="ARBA00008918"/>
    </source>
</evidence>
<dbReference type="GO" id="GO:0048039">
    <property type="term" value="F:ubiquinone binding"/>
    <property type="evidence" value="ECO:0007669"/>
    <property type="project" value="InterPro"/>
</dbReference>
<dbReference type="Gene3D" id="3.30.530.20">
    <property type="match status" value="1"/>
</dbReference>
<dbReference type="InterPro" id="IPR044996">
    <property type="entry name" value="COQ10-like"/>
</dbReference>
<gene>
    <name evidence="4" type="ORF">C7S18_01765</name>
</gene>
<dbReference type="InterPro" id="IPR023393">
    <property type="entry name" value="START-like_dom_sf"/>
</dbReference>
<dbReference type="PANTHER" id="PTHR12901">
    <property type="entry name" value="SPERM PROTEIN HOMOLOG"/>
    <property type="match status" value="1"/>
</dbReference>
<keyword evidence="4" id="KW-0830">Ubiquinone</keyword>
<evidence type="ECO:0000256" key="2">
    <source>
        <dbReference type="ARBA" id="ARBA00022649"/>
    </source>
</evidence>
<dbReference type="InterPro" id="IPR005031">
    <property type="entry name" value="COQ10_START"/>
</dbReference>
<evidence type="ECO:0000259" key="3">
    <source>
        <dbReference type="Pfam" id="PF03364"/>
    </source>
</evidence>
<proteinExistence type="inferred from homology"/>
<organism evidence="4 5">
    <name type="scientific">Ahniella affigens</name>
    <dbReference type="NCBI Taxonomy" id="2021234"/>
    <lineage>
        <taxon>Bacteria</taxon>
        <taxon>Pseudomonadati</taxon>
        <taxon>Pseudomonadota</taxon>
        <taxon>Gammaproteobacteria</taxon>
        <taxon>Lysobacterales</taxon>
        <taxon>Rhodanobacteraceae</taxon>
        <taxon>Ahniella</taxon>
    </lineage>
</organism>
<evidence type="ECO:0000313" key="5">
    <source>
        <dbReference type="Proteomes" id="UP000241074"/>
    </source>
</evidence>
<dbReference type="EMBL" id="CP027860">
    <property type="protein sequence ID" value="AVP95994.1"/>
    <property type="molecule type" value="Genomic_DNA"/>
</dbReference>
<keyword evidence="2" id="KW-1277">Toxin-antitoxin system</keyword>
<dbReference type="PANTHER" id="PTHR12901:SF10">
    <property type="entry name" value="COENZYME Q-BINDING PROTEIN COQ10, MITOCHONDRIAL"/>
    <property type="match status" value="1"/>
</dbReference>
<dbReference type="GO" id="GO:0045333">
    <property type="term" value="P:cellular respiration"/>
    <property type="evidence" value="ECO:0007669"/>
    <property type="project" value="InterPro"/>
</dbReference>
<dbReference type="Proteomes" id="UP000241074">
    <property type="component" value="Chromosome"/>
</dbReference>
<comment type="similarity">
    <text evidence="1">Belongs to the ribosome association toxin RatA family.</text>
</comment>
<dbReference type="KEGG" id="xba:C7S18_01765"/>
<dbReference type="AlphaFoldDB" id="A0A2P1PMC2"/>
<sequence>MSRIERSALIAQPAGRMFTLVNEVEDYPRLFTWCQAARIESRSDTQMRARLDLSYLGFRAGFSTENELVPGESITLNLLEGPFKSLRGRWQFLALGDVGCKVTLNLDFEFAGSLMGSALALGFQGLADRLVDDFSRAARNLPKAA</sequence>
<feature type="domain" description="Coenzyme Q-binding protein COQ10 START" evidence="3">
    <location>
        <begin position="10"/>
        <end position="134"/>
    </location>
</feature>